<accession>A0A5J5ENW8</accession>
<dbReference type="Proteomes" id="UP000326924">
    <property type="component" value="Unassembled WGS sequence"/>
</dbReference>
<evidence type="ECO:0000313" key="1">
    <source>
        <dbReference type="EMBL" id="KAA8898304.1"/>
    </source>
</evidence>
<proteinExistence type="predicted"/>
<comment type="caution">
    <text evidence="1">The sequence shown here is derived from an EMBL/GenBank/DDBJ whole genome shotgun (WGS) entry which is preliminary data.</text>
</comment>
<protein>
    <submittedName>
        <fullName evidence="1">Uncharacterized protein</fullName>
    </submittedName>
</protein>
<gene>
    <name evidence="1" type="ORF">FN846DRAFT_910132</name>
</gene>
<organism evidence="1 2">
    <name type="scientific">Sphaerosporella brunnea</name>
    <dbReference type="NCBI Taxonomy" id="1250544"/>
    <lineage>
        <taxon>Eukaryota</taxon>
        <taxon>Fungi</taxon>
        <taxon>Dikarya</taxon>
        <taxon>Ascomycota</taxon>
        <taxon>Pezizomycotina</taxon>
        <taxon>Pezizomycetes</taxon>
        <taxon>Pezizales</taxon>
        <taxon>Pyronemataceae</taxon>
        <taxon>Sphaerosporella</taxon>
    </lineage>
</organism>
<dbReference type="EMBL" id="VXIS01000187">
    <property type="protein sequence ID" value="KAA8898304.1"/>
    <property type="molecule type" value="Genomic_DNA"/>
</dbReference>
<sequence>MTAGAATAMHCPLCAGHHEIETCNVPIRWNRLDREDTDRVFQGDKQRKDLNKLIRSATARCFQQPAKTLEMIHPLRSTTGGSDKKEHDFRHLGMSVKYKDNNGLDETVHV</sequence>
<name>A0A5J5ENW8_9PEZI</name>
<evidence type="ECO:0000313" key="2">
    <source>
        <dbReference type="Proteomes" id="UP000326924"/>
    </source>
</evidence>
<reference evidence="1 2" key="1">
    <citation type="submission" date="2019-09" db="EMBL/GenBank/DDBJ databases">
        <title>Draft genome of the ectomycorrhizal ascomycete Sphaerosporella brunnea.</title>
        <authorList>
            <consortium name="DOE Joint Genome Institute"/>
            <person name="Benucci G.M."/>
            <person name="Marozzi G."/>
            <person name="Antonielli L."/>
            <person name="Sanchez S."/>
            <person name="Marco P."/>
            <person name="Wang X."/>
            <person name="Falini L.B."/>
            <person name="Barry K."/>
            <person name="Haridas S."/>
            <person name="Lipzen A."/>
            <person name="Labutti K."/>
            <person name="Grigoriev I.V."/>
            <person name="Murat C."/>
            <person name="Martin F."/>
            <person name="Albertini E."/>
            <person name="Donnini D."/>
            <person name="Bonito G."/>
        </authorList>
    </citation>
    <scope>NUCLEOTIDE SEQUENCE [LARGE SCALE GENOMIC DNA]</scope>
    <source>
        <strain evidence="1 2">Sb_GMNB300</strain>
    </source>
</reference>
<dbReference type="InParanoid" id="A0A5J5ENW8"/>
<dbReference type="AlphaFoldDB" id="A0A5J5ENW8"/>
<keyword evidence="2" id="KW-1185">Reference proteome</keyword>